<comment type="caution">
    <text evidence="1">The sequence shown here is derived from an EMBL/GenBank/DDBJ whole genome shotgun (WGS) entry which is preliminary data.</text>
</comment>
<evidence type="ECO:0000313" key="2">
    <source>
        <dbReference type="Proteomes" id="UP000093197"/>
    </source>
</evidence>
<sequence length="402" mass="45771">MIKKIIYGILLSILVASCQQKRQESEVSPYKPYTIDLSEVEYSEEPQLLSDFVESIEYIKFSEEPLVPYLTCLAEDNKGNIYLDTPNDIYKYTPTGAYVKSLFKKGQGPGEVANKLSGSVFNIDGDYVLVRDYGKSDYCKFTLDGTFMGMEHHHEGMVSKTIFAFWKNTELYSYVRNAPYERYSEINRDSLFFFTVRDLATGSVILKLRNYHFDVKGKVIGPYAVSPCAPAYRGVINDSLLWVKPSNVDTVFCTTDWKDLRPLYIIKQPKKAADYAWMTISEAGSGNYSANEYLNKMRLMGVWALGNGLLYSYYQNMEQGGAGFCPADGKGKTFSKLFKNDVDKYCPSLDLYGPIYQGEFFQKNGYLYLLVDAFKFFEEGARPPFADLTEDSNPVLVKLKLK</sequence>
<gene>
    <name evidence="1" type="ORF">AC094_41530</name>
</gene>
<reference evidence="1 2" key="1">
    <citation type="journal article" date="2016" name="PLoS ONE">
        <title>Genomic Diversity of Enterotoxigenic Strains of Bacteroides fragilis.</title>
        <authorList>
            <person name="Pierce J.V."/>
            <person name="Bernstein H.D."/>
        </authorList>
    </citation>
    <scope>NUCLEOTIDE SEQUENCE [LARGE SCALE GENOMIC DNA]</scope>
    <source>
        <strain evidence="1 2">20793-3</strain>
    </source>
</reference>
<organism evidence="1 2">
    <name type="scientific">Bacteroides fragilis</name>
    <dbReference type="NCBI Taxonomy" id="817"/>
    <lineage>
        <taxon>Bacteria</taxon>
        <taxon>Pseudomonadati</taxon>
        <taxon>Bacteroidota</taxon>
        <taxon>Bacteroidia</taxon>
        <taxon>Bacteroidales</taxon>
        <taxon>Bacteroidaceae</taxon>
        <taxon>Bacteroides</taxon>
    </lineage>
</organism>
<proteinExistence type="predicted"/>
<dbReference type="Proteomes" id="UP000093197">
    <property type="component" value="Unassembled WGS sequence"/>
</dbReference>
<protein>
    <recommendedName>
        <fullName evidence="3">6-bladed beta-propeller</fullName>
    </recommendedName>
</protein>
<evidence type="ECO:0000313" key="1">
    <source>
        <dbReference type="EMBL" id="OCR27381.1"/>
    </source>
</evidence>
<evidence type="ECO:0008006" key="3">
    <source>
        <dbReference type="Google" id="ProtNLM"/>
    </source>
</evidence>
<accession>A0A853PJL3</accession>
<dbReference type="EMBL" id="LIDT01000044">
    <property type="protein sequence ID" value="OCR27381.1"/>
    <property type="molecule type" value="Genomic_DNA"/>
</dbReference>
<name>A0A853PJL3_BACFG</name>
<dbReference type="AlphaFoldDB" id="A0A853PJL3"/>
<dbReference type="RefSeq" id="WP_032580535.1">
    <property type="nucleotide sequence ID" value="NZ_LIDT01000044.1"/>
</dbReference>
<dbReference type="PROSITE" id="PS51257">
    <property type="entry name" value="PROKAR_LIPOPROTEIN"/>
    <property type="match status" value="1"/>
</dbReference>